<dbReference type="OrthoDB" id="1267278at2"/>
<protein>
    <recommendedName>
        <fullName evidence="3">Outer membrane insertion C-terminal signal</fullName>
    </recommendedName>
</protein>
<name>A0A4R0MLG8_9SPHI</name>
<keyword evidence="2" id="KW-1185">Reference proteome</keyword>
<evidence type="ECO:0000313" key="2">
    <source>
        <dbReference type="Proteomes" id="UP000292884"/>
    </source>
</evidence>
<accession>A0A4R0MLG8</accession>
<gene>
    <name evidence="1" type="ORF">EZ428_21475</name>
</gene>
<sequence length="115" mass="12377">MLFFTVKAQTKAVLFDGIFVAGYVDNGAFINCAGPSIKFAKKPYAILVGMLPSLRIKEDKVAPGAKQNSMVTPNLGFGATAVFHHVALQVPFYYNAKTAAKDGKWNVGVGLGYKF</sequence>
<evidence type="ECO:0000313" key="1">
    <source>
        <dbReference type="EMBL" id="TCC87393.1"/>
    </source>
</evidence>
<reference evidence="1 2" key="1">
    <citation type="submission" date="2019-02" db="EMBL/GenBank/DDBJ databases">
        <title>Pedobacter sp. RP-1-13 sp. nov., isolated from Arctic soil.</title>
        <authorList>
            <person name="Dahal R.H."/>
        </authorList>
    </citation>
    <scope>NUCLEOTIDE SEQUENCE [LARGE SCALE GENOMIC DNA]</scope>
    <source>
        <strain evidence="1 2">RP-1-13</strain>
    </source>
</reference>
<evidence type="ECO:0008006" key="3">
    <source>
        <dbReference type="Google" id="ProtNLM"/>
    </source>
</evidence>
<comment type="caution">
    <text evidence="1">The sequence shown here is derived from an EMBL/GenBank/DDBJ whole genome shotgun (WGS) entry which is preliminary data.</text>
</comment>
<dbReference type="Proteomes" id="UP000292884">
    <property type="component" value="Unassembled WGS sequence"/>
</dbReference>
<dbReference type="EMBL" id="SJSK01000007">
    <property type="protein sequence ID" value="TCC87393.1"/>
    <property type="molecule type" value="Genomic_DNA"/>
</dbReference>
<organism evidence="1 2">
    <name type="scientific">Pedobacter frigiditerrae</name>
    <dbReference type="NCBI Taxonomy" id="2530452"/>
    <lineage>
        <taxon>Bacteria</taxon>
        <taxon>Pseudomonadati</taxon>
        <taxon>Bacteroidota</taxon>
        <taxon>Sphingobacteriia</taxon>
        <taxon>Sphingobacteriales</taxon>
        <taxon>Sphingobacteriaceae</taxon>
        <taxon>Pedobacter</taxon>
    </lineage>
</organism>
<proteinExistence type="predicted"/>
<dbReference type="AlphaFoldDB" id="A0A4R0MLG8"/>